<evidence type="ECO:0000256" key="1">
    <source>
        <dbReference type="SAM" id="MobiDB-lite"/>
    </source>
</evidence>
<reference evidence="2 3" key="1">
    <citation type="journal article" date="2019" name="Emerg. Microbes Infect.">
        <title>Comprehensive subspecies identification of 175 nontuberculous mycobacteria species based on 7547 genomic profiles.</title>
        <authorList>
            <person name="Matsumoto Y."/>
            <person name="Kinjo T."/>
            <person name="Motooka D."/>
            <person name="Nabeya D."/>
            <person name="Jung N."/>
            <person name="Uechi K."/>
            <person name="Horii T."/>
            <person name="Iida T."/>
            <person name="Fujita J."/>
            <person name="Nakamura S."/>
        </authorList>
    </citation>
    <scope>NUCLEOTIDE SEQUENCE [LARGE SCALE GENOMIC DNA]</scope>
    <source>
        <strain evidence="2 3">JCM 13323</strain>
    </source>
</reference>
<organism evidence="2 3">
    <name type="scientific">Mycolicibacterium psychrotolerans</name>
    <dbReference type="NCBI Taxonomy" id="216929"/>
    <lineage>
        <taxon>Bacteria</taxon>
        <taxon>Bacillati</taxon>
        <taxon>Actinomycetota</taxon>
        <taxon>Actinomycetes</taxon>
        <taxon>Mycobacteriales</taxon>
        <taxon>Mycobacteriaceae</taxon>
        <taxon>Mycolicibacterium</taxon>
    </lineage>
</organism>
<keyword evidence="3" id="KW-1185">Reference proteome</keyword>
<feature type="region of interest" description="Disordered" evidence="1">
    <location>
        <begin position="57"/>
        <end position="77"/>
    </location>
</feature>
<dbReference type="KEGG" id="mpsc:MPSYJ_46630"/>
<dbReference type="EMBL" id="AP022574">
    <property type="protein sequence ID" value="BBX71202.1"/>
    <property type="molecule type" value="Genomic_DNA"/>
</dbReference>
<evidence type="ECO:0000313" key="2">
    <source>
        <dbReference type="EMBL" id="BBX71202.1"/>
    </source>
</evidence>
<protein>
    <recommendedName>
        <fullName evidence="4">Short-chain dehydrogenase</fullName>
    </recommendedName>
</protein>
<name>A0A7I7MH78_9MYCO</name>
<evidence type="ECO:0000313" key="3">
    <source>
        <dbReference type="Proteomes" id="UP000466514"/>
    </source>
</evidence>
<accession>A0A7I7MH78</accession>
<proteinExistence type="predicted"/>
<dbReference type="Proteomes" id="UP000466514">
    <property type="component" value="Chromosome"/>
</dbReference>
<gene>
    <name evidence="2" type="ORF">MPSYJ_46630</name>
</gene>
<sequence>MAPTSLLAARPEVGRANDTHSVRIIRRLSSRGLLVGSVDSAPLAALMAATSTTDGEFFGPQWPGSAGGPPGLHRPWKPLRDNADARRMWTVSEELSGVAFP</sequence>
<evidence type="ECO:0008006" key="4">
    <source>
        <dbReference type="Google" id="ProtNLM"/>
    </source>
</evidence>
<dbReference type="AlphaFoldDB" id="A0A7I7MH78"/>